<organism evidence="2 3">
    <name type="scientific">Patagioenas fasciata monilis</name>
    <dbReference type="NCBI Taxonomy" id="372326"/>
    <lineage>
        <taxon>Eukaryota</taxon>
        <taxon>Metazoa</taxon>
        <taxon>Chordata</taxon>
        <taxon>Craniata</taxon>
        <taxon>Vertebrata</taxon>
        <taxon>Euteleostomi</taxon>
        <taxon>Archelosauria</taxon>
        <taxon>Archosauria</taxon>
        <taxon>Dinosauria</taxon>
        <taxon>Saurischia</taxon>
        <taxon>Theropoda</taxon>
        <taxon>Coelurosauria</taxon>
        <taxon>Aves</taxon>
        <taxon>Neognathae</taxon>
        <taxon>Neoaves</taxon>
        <taxon>Columbimorphae</taxon>
        <taxon>Columbiformes</taxon>
        <taxon>Columbidae</taxon>
        <taxon>Patagioenas</taxon>
    </lineage>
</organism>
<feature type="region of interest" description="Disordered" evidence="1">
    <location>
        <begin position="1"/>
        <end position="28"/>
    </location>
</feature>
<evidence type="ECO:0000313" key="3">
    <source>
        <dbReference type="Proteomes" id="UP000190648"/>
    </source>
</evidence>
<comment type="caution">
    <text evidence="2">The sequence shown here is derived from an EMBL/GenBank/DDBJ whole genome shotgun (WGS) entry which is preliminary data.</text>
</comment>
<dbReference type="EMBL" id="LSYS01009367">
    <property type="protein sequence ID" value="OPJ67107.1"/>
    <property type="molecule type" value="Genomic_DNA"/>
</dbReference>
<evidence type="ECO:0000256" key="1">
    <source>
        <dbReference type="SAM" id="MobiDB-lite"/>
    </source>
</evidence>
<keyword evidence="3" id="KW-1185">Reference proteome</keyword>
<accession>A0A1V4J5R2</accession>
<name>A0A1V4J5R2_PATFA</name>
<reference evidence="2 3" key="1">
    <citation type="submission" date="2016-02" db="EMBL/GenBank/DDBJ databases">
        <title>Band-tailed pigeon sequencing and assembly.</title>
        <authorList>
            <person name="Soares A.E."/>
            <person name="Novak B.J."/>
            <person name="Rice E.S."/>
            <person name="O'Connell B."/>
            <person name="Chang D."/>
            <person name="Weber S."/>
            <person name="Shapiro B."/>
        </authorList>
    </citation>
    <scope>NUCLEOTIDE SEQUENCE [LARGE SCALE GENOMIC DNA]</scope>
    <source>
        <strain evidence="2">BTP2013</strain>
        <tissue evidence="2">Blood</tissue>
    </source>
</reference>
<dbReference type="AlphaFoldDB" id="A0A1V4J5R2"/>
<dbReference type="Proteomes" id="UP000190648">
    <property type="component" value="Unassembled WGS sequence"/>
</dbReference>
<feature type="compositionally biased region" description="Polar residues" evidence="1">
    <location>
        <begin position="1"/>
        <end position="15"/>
    </location>
</feature>
<gene>
    <name evidence="2" type="ORF">AV530_017021</name>
</gene>
<protein>
    <submittedName>
        <fullName evidence="2">Uncharacterized protein</fullName>
    </submittedName>
</protein>
<sequence>MENRLSAATQNTTGSHLDIGNCKSDKTQQVTSLKSDNLSTRDIHVNKPSAYPVYKLLHGNTSSGLSQSTRSMRGCSKEWWQESVPGAPKILSDC</sequence>
<proteinExistence type="predicted"/>
<evidence type="ECO:0000313" key="2">
    <source>
        <dbReference type="EMBL" id="OPJ67107.1"/>
    </source>
</evidence>